<feature type="transmembrane region" description="Helical" evidence="7">
    <location>
        <begin position="276"/>
        <end position="294"/>
    </location>
</feature>
<evidence type="ECO:0000313" key="10">
    <source>
        <dbReference type="Proteomes" id="UP000730618"/>
    </source>
</evidence>
<evidence type="ECO:0000256" key="7">
    <source>
        <dbReference type="SAM" id="Phobius"/>
    </source>
</evidence>
<dbReference type="PANTHER" id="PTHR32322">
    <property type="entry name" value="INNER MEMBRANE TRANSPORTER"/>
    <property type="match status" value="1"/>
</dbReference>
<feature type="transmembrane region" description="Helical" evidence="7">
    <location>
        <begin position="67"/>
        <end position="86"/>
    </location>
</feature>
<evidence type="ECO:0000256" key="5">
    <source>
        <dbReference type="ARBA" id="ARBA00022989"/>
    </source>
</evidence>
<keyword evidence="6 7" id="KW-0472">Membrane</keyword>
<feature type="transmembrane region" description="Helical" evidence="7">
    <location>
        <begin position="184"/>
        <end position="206"/>
    </location>
</feature>
<feature type="transmembrane region" description="Helical" evidence="7">
    <location>
        <begin position="36"/>
        <end position="55"/>
    </location>
</feature>
<dbReference type="RefSeq" id="WP_218099430.1">
    <property type="nucleotide sequence ID" value="NZ_CAJVCE010000008.1"/>
</dbReference>
<reference evidence="9 10" key="1">
    <citation type="submission" date="2021-06" db="EMBL/GenBank/DDBJ databases">
        <authorList>
            <person name="Criscuolo A."/>
        </authorList>
    </citation>
    <scope>NUCLEOTIDE SEQUENCE [LARGE SCALE GENOMIC DNA]</scope>
    <source>
        <strain evidence="10">CIP 111802</strain>
    </source>
</reference>
<feature type="domain" description="EamA" evidence="8">
    <location>
        <begin position="154"/>
        <end position="291"/>
    </location>
</feature>
<evidence type="ECO:0000256" key="1">
    <source>
        <dbReference type="ARBA" id="ARBA00004651"/>
    </source>
</evidence>
<evidence type="ECO:0000256" key="4">
    <source>
        <dbReference type="ARBA" id="ARBA00022692"/>
    </source>
</evidence>
<dbReference type="EMBL" id="CAJVCE010000008">
    <property type="protein sequence ID" value="CAG7643876.1"/>
    <property type="molecule type" value="Genomic_DNA"/>
</dbReference>
<name>A0ABM8VIA0_9BACL</name>
<accession>A0ABM8VIA0</accession>
<proteinExistence type="inferred from homology"/>
<evidence type="ECO:0000256" key="2">
    <source>
        <dbReference type="ARBA" id="ARBA00007362"/>
    </source>
</evidence>
<organism evidence="9 10">
    <name type="scientific">Paenibacillus allorhizosphaerae</name>
    <dbReference type="NCBI Taxonomy" id="2849866"/>
    <lineage>
        <taxon>Bacteria</taxon>
        <taxon>Bacillati</taxon>
        <taxon>Bacillota</taxon>
        <taxon>Bacilli</taxon>
        <taxon>Bacillales</taxon>
        <taxon>Paenibacillaceae</taxon>
        <taxon>Paenibacillus</taxon>
    </lineage>
</organism>
<feature type="transmembrane region" description="Helical" evidence="7">
    <location>
        <begin position="98"/>
        <end position="118"/>
    </location>
</feature>
<evidence type="ECO:0000313" key="9">
    <source>
        <dbReference type="EMBL" id="CAG7643876.1"/>
    </source>
</evidence>
<dbReference type="Proteomes" id="UP000730618">
    <property type="component" value="Unassembled WGS sequence"/>
</dbReference>
<dbReference type="InterPro" id="IPR000620">
    <property type="entry name" value="EamA_dom"/>
</dbReference>
<comment type="caution">
    <text evidence="9">The sequence shown here is derived from an EMBL/GenBank/DDBJ whole genome shotgun (WGS) entry which is preliminary data.</text>
</comment>
<comment type="similarity">
    <text evidence="2">Belongs to the EamA transporter family.</text>
</comment>
<feature type="transmembrane region" description="Helical" evidence="7">
    <location>
        <begin position="251"/>
        <end position="270"/>
    </location>
</feature>
<protein>
    <recommendedName>
        <fullName evidence="8">EamA domain-containing protein</fullName>
    </recommendedName>
</protein>
<comment type="subcellular location">
    <subcellularLocation>
        <location evidence="1">Cell membrane</location>
        <topology evidence="1">Multi-pass membrane protein</topology>
    </subcellularLocation>
</comment>
<evidence type="ECO:0000256" key="6">
    <source>
        <dbReference type="ARBA" id="ARBA00023136"/>
    </source>
</evidence>
<keyword evidence="10" id="KW-1185">Reference proteome</keyword>
<feature type="transmembrane region" description="Helical" evidence="7">
    <location>
        <begin position="125"/>
        <end position="145"/>
    </location>
</feature>
<feature type="domain" description="EamA" evidence="8">
    <location>
        <begin position="7"/>
        <end position="140"/>
    </location>
</feature>
<dbReference type="InterPro" id="IPR050638">
    <property type="entry name" value="AA-Vitamin_Transporters"/>
</dbReference>
<evidence type="ECO:0000256" key="3">
    <source>
        <dbReference type="ARBA" id="ARBA00022475"/>
    </source>
</evidence>
<sequence length="314" mass="33363">MESAKKWIYVVLAFVVVSWGLNIVMVKFLTLSTPPFLVAAVRMPLAGLALLPFAVRKYGWYKPNLKQWILLTLVGITSIFIHQLFLASGVEMTTATNASLILGLNPLTTALLASLFVSEKMTLRLSLGIAAGFAGVVIVVLSGGGETPVGLSGWGDLIMFISMLGYVVGGLLIKTVSATNIPTLVITAYSTLIGGLMLNVGAFMKYGASAYGQVHFSGVGWVVMLLSAWVASSLGTLGWNYGIKLLGANKTAMFINGMPFASIVGAVIFLHERIHWIHVLAFALTTLGIVIGTLQTRGSGRSKTEPPLVTTGSR</sequence>
<gene>
    <name evidence="9" type="ORF">PAECIP111802_03100</name>
</gene>
<feature type="transmembrane region" description="Helical" evidence="7">
    <location>
        <begin position="7"/>
        <end position="30"/>
    </location>
</feature>
<evidence type="ECO:0000259" key="8">
    <source>
        <dbReference type="Pfam" id="PF00892"/>
    </source>
</evidence>
<dbReference type="Pfam" id="PF00892">
    <property type="entry name" value="EamA"/>
    <property type="match status" value="2"/>
</dbReference>
<dbReference type="PANTHER" id="PTHR32322:SF18">
    <property type="entry name" value="S-ADENOSYLMETHIONINE_S-ADENOSYLHOMOCYSTEINE TRANSPORTER"/>
    <property type="match status" value="1"/>
</dbReference>
<keyword evidence="3" id="KW-1003">Cell membrane</keyword>
<feature type="transmembrane region" description="Helical" evidence="7">
    <location>
        <begin position="218"/>
        <end position="239"/>
    </location>
</feature>
<keyword evidence="4 7" id="KW-0812">Transmembrane</keyword>
<keyword evidence="5 7" id="KW-1133">Transmembrane helix</keyword>
<feature type="transmembrane region" description="Helical" evidence="7">
    <location>
        <begin position="151"/>
        <end position="172"/>
    </location>
</feature>